<feature type="non-terminal residue" evidence="2">
    <location>
        <position position="1"/>
    </location>
</feature>
<dbReference type="Proteomes" id="UP000789901">
    <property type="component" value="Unassembled WGS sequence"/>
</dbReference>
<accession>A0ABN7XQB4</accession>
<feature type="non-terminal residue" evidence="2">
    <location>
        <position position="125"/>
    </location>
</feature>
<protein>
    <submittedName>
        <fullName evidence="2">18333_t:CDS:1</fullName>
    </submittedName>
</protein>
<comment type="caution">
    <text evidence="2">The sequence shown here is derived from an EMBL/GenBank/DDBJ whole genome shotgun (WGS) entry which is preliminary data.</text>
</comment>
<keyword evidence="3" id="KW-1185">Reference proteome</keyword>
<organism evidence="2 3">
    <name type="scientific">Gigaspora margarita</name>
    <dbReference type="NCBI Taxonomy" id="4874"/>
    <lineage>
        <taxon>Eukaryota</taxon>
        <taxon>Fungi</taxon>
        <taxon>Fungi incertae sedis</taxon>
        <taxon>Mucoromycota</taxon>
        <taxon>Glomeromycotina</taxon>
        <taxon>Glomeromycetes</taxon>
        <taxon>Diversisporales</taxon>
        <taxon>Gigasporaceae</taxon>
        <taxon>Gigaspora</taxon>
    </lineage>
</organism>
<evidence type="ECO:0000313" key="2">
    <source>
        <dbReference type="EMBL" id="CAG8857540.1"/>
    </source>
</evidence>
<feature type="region of interest" description="Disordered" evidence="1">
    <location>
        <begin position="1"/>
        <end position="33"/>
    </location>
</feature>
<sequence length="125" mass="13753">NSLPSSPLVDIPLRTSPRIPSPTPTTASSPNPLTRFINYITSSRLNNPPPPHRTLFTNVPTRPYHPLPLIISPTIDPIHPPDIVNPIHPEETDPVHPVIVDINPPNKEPIRTPISEVPLVNLPDP</sequence>
<evidence type="ECO:0000313" key="3">
    <source>
        <dbReference type="Proteomes" id="UP000789901"/>
    </source>
</evidence>
<gene>
    <name evidence="2" type="ORF">GMARGA_LOCUS46359</name>
</gene>
<feature type="compositionally biased region" description="Low complexity" evidence="1">
    <location>
        <begin position="11"/>
        <end position="33"/>
    </location>
</feature>
<evidence type="ECO:0000256" key="1">
    <source>
        <dbReference type="SAM" id="MobiDB-lite"/>
    </source>
</evidence>
<dbReference type="EMBL" id="CAJVQB010172160">
    <property type="protein sequence ID" value="CAG8857540.1"/>
    <property type="molecule type" value="Genomic_DNA"/>
</dbReference>
<proteinExistence type="predicted"/>
<name>A0ABN7XQB4_GIGMA</name>
<reference evidence="2 3" key="1">
    <citation type="submission" date="2021-06" db="EMBL/GenBank/DDBJ databases">
        <authorList>
            <person name="Kallberg Y."/>
            <person name="Tangrot J."/>
            <person name="Rosling A."/>
        </authorList>
    </citation>
    <scope>NUCLEOTIDE SEQUENCE [LARGE SCALE GENOMIC DNA]</scope>
    <source>
        <strain evidence="2 3">120-4 pot B 10/14</strain>
    </source>
</reference>